<dbReference type="AlphaFoldDB" id="X0XDP1"/>
<comment type="caution">
    <text evidence="1">The sequence shown here is derived from an EMBL/GenBank/DDBJ whole genome shotgun (WGS) entry which is preliminary data.</text>
</comment>
<proteinExistence type="predicted"/>
<accession>X0XDP1</accession>
<reference evidence="1" key="1">
    <citation type="journal article" date="2014" name="Front. Microbiol.">
        <title>High frequency of phylogenetically diverse reductive dehalogenase-homologous genes in deep subseafloor sedimentary metagenomes.</title>
        <authorList>
            <person name="Kawai M."/>
            <person name="Futagami T."/>
            <person name="Toyoda A."/>
            <person name="Takaki Y."/>
            <person name="Nishi S."/>
            <person name="Hori S."/>
            <person name="Arai W."/>
            <person name="Tsubouchi T."/>
            <person name="Morono Y."/>
            <person name="Uchiyama I."/>
            <person name="Ito T."/>
            <person name="Fujiyama A."/>
            <person name="Inagaki F."/>
            <person name="Takami H."/>
        </authorList>
    </citation>
    <scope>NUCLEOTIDE SEQUENCE</scope>
    <source>
        <strain evidence="1">Expedition CK06-06</strain>
    </source>
</reference>
<organism evidence="1">
    <name type="scientific">marine sediment metagenome</name>
    <dbReference type="NCBI Taxonomy" id="412755"/>
    <lineage>
        <taxon>unclassified sequences</taxon>
        <taxon>metagenomes</taxon>
        <taxon>ecological metagenomes</taxon>
    </lineage>
</organism>
<evidence type="ECO:0000313" key="1">
    <source>
        <dbReference type="EMBL" id="GAG34783.1"/>
    </source>
</evidence>
<name>X0XDP1_9ZZZZ</name>
<feature type="non-terminal residue" evidence="1">
    <location>
        <position position="251"/>
    </location>
</feature>
<protein>
    <submittedName>
        <fullName evidence="1">Uncharacterized protein</fullName>
    </submittedName>
</protein>
<dbReference type="EMBL" id="BARS01042988">
    <property type="protein sequence ID" value="GAG34783.1"/>
    <property type="molecule type" value="Genomic_DNA"/>
</dbReference>
<gene>
    <name evidence="1" type="ORF">S01H1_65141</name>
</gene>
<sequence>MVGAGTELVVEVGSELVLNDGTLEAEDLILVDGSSSLEIIGNRGEINAGGYEQLDGAVLSFTADGRIRNRGITMISADDWVEVDGDLDLDLSASLLIGEIVLIDNNGTDPIGGTFDIDSEDIPDGWALTYTGGDGNDLVLYETSPPASQTLTWDGTIISSGEAQWGYGEGDDSHWDGGADDGDIATAYDTVIVGSGEVEVVVDQFAGELAIGGENAGTVIVADNGILTVLDTTTVYGNGTLTVEDGGQMDG</sequence>